<accession>A0A5B7EAB4</accession>
<organism evidence="1 2">
    <name type="scientific">Portunus trituberculatus</name>
    <name type="common">Swimming crab</name>
    <name type="synonym">Neptunus trituberculatus</name>
    <dbReference type="NCBI Taxonomy" id="210409"/>
    <lineage>
        <taxon>Eukaryota</taxon>
        <taxon>Metazoa</taxon>
        <taxon>Ecdysozoa</taxon>
        <taxon>Arthropoda</taxon>
        <taxon>Crustacea</taxon>
        <taxon>Multicrustacea</taxon>
        <taxon>Malacostraca</taxon>
        <taxon>Eumalacostraca</taxon>
        <taxon>Eucarida</taxon>
        <taxon>Decapoda</taxon>
        <taxon>Pleocyemata</taxon>
        <taxon>Brachyura</taxon>
        <taxon>Eubrachyura</taxon>
        <taxon>Portunoidea</taxon>
        <taxon>Portunidae</taxon>
        <taxon>Portuninae</taxon>
        <taxon>Portunus</taxon>
    </lineage>
</organism>
<gene>
    <name evidence="1" type="ORF">E2C01_023610</name>
</gene>
<dbReference type="PANTHER" id="PTHR33395:SF22">
    <property type="entry name" value="REVERSE TRANSCRIPTASE DOMAIN-CONTAINING PROTEIN"/>
    <property type="match status" value="1"/>
</dbReference>
<dbReference type="EMBL" id="VSRR010002237">
    <property type="protein sequence ID" value="MPC30349.1"/>
    <property type="molecule type" value="Genomic_DNA"/>
</dbReference>
<dbReference type="AlphaFoldDB" id="A0A5B7EAB4"/>
<keyword evidence="2" id="KW-1185">Reference proteome</keyword>
<protein>
    <recommendedName>
        <fullName evidence="3">Endonuclease/exonuclease/phosphatase domain-containing protein</fullName>
    </recommendedName>
</protein>
<dbReference type="GO" id="GO:0007508">
    <property type="term" value="P:larval heart development"/>
    <property type="evidence" value="ECO:0007669"/>
    <property type="project" value="TreeGrafter"/>
</dbReference>
<evidence type="ECO:0000313" key="2">
    <source>
        <dbReference type="Proteomes" id="UP000324222"/>
    </source>
</evidence>
<proteinExistence type="predicted"/>
<sequence length="166" mass="20148">MGERPKKVQGGGCPARLDLVFTKGICLRDEVEHECPLGKSDHDVLRFKLDMEMDMVKGDMYKEERLSYAKANYNHLREFFSEMDWSVVYQEADIQSKYDKFMDAYNTAVERFVPYYQMKTKKKKQWFDRNWEKAKNKEKAWMKFKKNNEVLSREIHCWSERRVRYL</sequence>
<name>A0A5B7EAB4_PORTR</name>
<reference evidence="1 2" key="1">
    <citation type="submission" date="2019-05" db="EMBL/GenBank/DDBJ databases">
        <title>Another draft genome of Portunus trituberculatus and its Hox gene families provides insights of decapod evolution.</title>
        <authorList>
            <person name="Jeong J.-H."/>
            <person name="Song I."/>
            <person name="Kim S."/>
            <person name="Choi T."/>
            <person name="Kim D."/>
            <person name="Ryu S."/>
            <person name="Kim W."/>
        </authorList>
    </citation>
    <scope>NUCLEOTIDE SEQUENCE [LARGE SCALE GENOMIC DNA]</scope>
    <source>
        <tissue evidence="1">Muscle</tissue>
    </source>
</reference>
<evidence type="ECO:0008006" key="3">
    <source>
        <dbReference type="Google" id="ProtNLM"/>
    </source>
</evidence>
<comment type="caution">
    <text evidence="1">The sequence shown here is derived from an EMBL/GenBank/DDBJ whole genome shotgun (WGS) entry which is preliminary data.</text>
</comment>
<dbReference type="PANTHER" id="PTHR33395">
    <property type="entry name" value="TRANSCRIPTASE, PUTATIVE-RELATED-RELATED"/>
    <property type="match status" value="1"/>
</dbReference>
<dbReference type="GO" id="GO:0031012">
    <property type="term" value="C:extracellular matrix"/>
    <property type="evidence" value="ECO:0007669"/>
    <property type="project" value="TreeGrafter"/>
</dbReference>
<dbReference type="Proteomes" id="UP000324222">
    <property type="component" value="Unassembled WGS sequence"/>
</dbReference>
<evidence type="ECO:0000313" key="1">
    <source>
        <dbReference type="EMBL" id="MPC30349.1"/>
    </source>
</evidence>
<dbReference type="GO" id="GO:0061343">
    <property type="term" value="P:cell adhesion involved in heart morphogenesis"/>
    <property type="evidence" value="ECO:0007669"/>
    <property type="project" value="TreeGrafter"/>
</dbReference>